<evidence type="ECO:0000313" key="1">
    <source>
        <dbReference type="EMBL" id="KAL2822663.1"/>
    </source>
</evidence>
<reference evidence="1 2" key="1">
    <citation type="submission" date="2024-07" db="EMBL/GenBank/DDBJ databases">
        <title>Section-level genome sequencing and comparative genomics of Aspergillus sections Usti and Cavernicolus.</title>
        <authorList>
            <consortium name="Lawrence Berkeley National Laboratory"/>
            <person name="Nybo J.L."/>
            <person name="Vesth T.C."/>
            <person name="Theobald S."/>
            <person name="Frisvad J.C."/>
            <person name="Larsen T.O."/>
            <person name="Kjaerboelling I."/>
            <person name="Rothschild-Mancinelli K."/>
            <person name="Lyhne E.K."/>
            <person name="Kogle M.E."/>
            <person name="Barry K."/>
            <person name="Clum A."/>
            <person name="Na H."/>
            <person name="Ledsgaard L."/>
            <person name="Lin J."/>
            <person name="Lipzen A."/>
            <person name="Kuo A."/>
            <person name="Riley R."/>
            <person name="Mondo S."/>
            <person name="Labutti K."/>
            <person name="Haridas S."/>
            <person name="Pangalinan J."/>
            <person name="Salamov A.A."/>
            <person name="Simmons B.A."/>
            <person name="Magnuson J.K."/>
            <person name="Chen J."/>
            <person name="Drula E."/>
            <person name="Henrissat B."/>
            <person name="Wiebenga A."/>
            <person name="Lubbers R.J."/>
            <person name="Gomes A.C."/>
            <person name="Makela M.R."/>
            <person name="Stajich J."/>
            <person name="Grigoriev I.V."/>
            <person name="Mortensen U.H."/>
            <person name="De Vries R.P."/>
            <person name="Baker S.E."/>
            <person name="Andersen M.R."/>
        </authorList>
    </citation>
    <scope>NUCLEOTIDE SEQUENCE [LARGE SCALE GENOMIC DNA]</scope>
    <source>
        <strain evidence="1 2">CBS 588.65</strain>
    </source>
</reference>
<dbReference type="Proteomes" id="UP001610334">
    <property type="component" value="Unassembled WGS sequence"/>
</dbReference>
<dbReference type="EMBL" id="JBFXLT010000002">
    <property type="protein sequence ID" value="KAL2822663.1"/>
    <property type="molecule type" value="Genomic_DNA"/>
</dbReference>
<proteinExistence type="predicted"/>
<gene>
    <name evidence="1" type="ORF">BJX63DRAFT_427219</name>
</gene>
<keyword evidence="2" id="KW-1185">Reference proteome</keyword>
<name>A0ABR4I4I8_9EURO</name>
<evidence type="ECO:0000313" key="2">
    <source>
        <dbReference type="Proteomes" id="UP001610334"/>
    </source>
</evidence>
<accession>A0ABR4I4I8</accession>
<comment type="caution">
    <text evidence="1">The sequence shown here is derived from an EMBL/GenBank/DDBJ whole genome shotgun (WGS) entry which is preliminary data.</text>
</comment>
<organism evidence="1 2">
    <name type="scientific">Aspergillus granulosus</name>
    <dbReference type="NCBI Taxonomy" id="176169"/>
    <lineage>
        <taxon>Eukaryota</taxon>
        <taxon>Fungi</taxon>
        <taxon>Dikarya</taxon>
        <taxon>Ascomycota</taxon>
        <taxon>Pezizomycotina</taxon>
        <taxon>Eurotiomycetes</taxon>
        <taxon>Eurotiomycetidae</taxon>
        <taxon>Eurotiales</taxon>
        <taxon>Aspergillaceae</taxon>
        <taxon>Aspergillus</taxon>
        <taxon>Aspergillus subgen. Nidulantes</taxon>
    </lineage>
</organism>
<protein>
    <submittedName>
        <fullName evidence="1">Uncharacterized protein</fullName>
    </submittedName>
</protein>
<sequence>MPGSKALALLQNRTKALECLDKLYHKSFKQDATPAEQEQYSEFRLDMLTATFGVREGLLGIPMLDISAKELISPPVFLEAVLADYERATRCSASHNMILRSRLDTMLYLTHACVQRSAVYGHGHELITPTVVQHINEVSFATGKQIAQNITCFKNCRSLNGIMDYTVWWGSEDDLETNLVVIEAKAHGAASLSHGQALISMARKNARKKDCRVFGISTDSYSFYFLAIDNNSVWSFRYVRWSTTAAKIEIIGSIAKIIREAAMLVPISTRFSLEMAHSARSKTGCVIRDVGRDVEMEGVDEVEIW</sequence>